<proteinExistence type="predicted"/>
<accession>A0AAX3IRY0</accession>
<sequence length="56" mass="6431">MFYSNNPLIKHKTGLLNLAEEFGNIFQACKIMGMSRDTFYRYQQAVEEVGVDALLD</sequence>
<dbReference type="AlphaFoldDB" id="A0AAX3IRY0"/>
<evidence type="ECO:0000313" key="2">
    <source>
        <dbReference type="Proteomes" id="UP000658741"/>
    </source>
</evidence>
<evidence type="ECO:0000313" key="1">
    <source>
        <dbReference type="EMBL" id="VTX58786.1"/>
    </source>
</evidence>
<dbReference type="Pfam" id="PF13551">
    <property type="entry name" value="HTH_29"/>
    <property type="match status" value="1"/>
</dbReference>
<organism evidence="1 2">
    <name type="scientific">Haemophilus influenzae</name>
    <dbReference type="NCBI Taxonomy" id="727"/>
    <lineage>
        <taxon>Bacteria</taxon>
        <taxon>Pseudomonadati</taxon>
        <taxon>Pseudomonadota</taxon>
        <taxon>Gammaproteobacteria</taxon>
        <taxon>Pasteurellales</taxon>
        <taxon>Pasteurellaceae</taxon>
        <taxon>Haemophilus</taxon>
    </lineage>
</organism>
<dbReference type="Proteomes" id="UP000658741">
    <property type="component" value="Unassembled WGS sequence"/>
</dbReference>
<comment type="caution">
    <text evidence="1">The sequence shown here is derived from an EMBL/GenBank/DDBJ whole genome shotgun (WGS) entry which is preliminary data.</text>
</comment>
<protein>
    <submittedName>
        <fullName evidence="1">Winged helix-turn helix</fullName>
    </submittedName>
</protein>
<gene>
    <name evidence="1" type="ORF">CAGEJMGA_00756</name>
</gene>
<reference evidence="1" key="1">
    <citation type="submission" date="2019-05" db="EMBL/GenBank/DDBJ databases">
        <authorList>
            <person name="Hibberd M."/>
        </authorList>
    </citation>
    <scope>NUCLEOTIDE SEQUENCE</scope>
    <source>
        <strain evidence="1">Haemophilus_influenzae_BgEED16</strain>
    </source>
</reference>
<dbReference type="EMBL" id="CABFLD010000033">
    <property type="protein sequence ID" value="VTX58786.1"/>
    <property type="molecule type" value="Genomic_DNA"/>
</dbReference>
<name>A0AAX3IRY0_HAEIF</name>